<comment type="caution">
    <text evidence="2">The sequence shown here is derived from an EMBL/GenBank/DDBJ whole genome shotgun (WGS) entry which is preliminary data.</text>
</comment>
<keyword evidence="1" id="KW-1133">Transmembrane helix</keyword>
<keyword evidence="1" id="KW-0812">Transmembrane</keyword>
<feature type="transmembrane region" description="Helical" evidence="1">
    <location>
        <begin position="12"/>
        <end position="32"/>
    </location>
</feature>
<reference evidence="2 3" key="1">
    <citation type="submission" date="2021-03" db="EMBL/GenBank/DDBJ databases">
        <title>Sequencing the genomes of 1000 actinobacteria strains.</title>
        <authorList>
            <person name="Klenk H.-P."/>
        </authorList>
    </citation>
    <scope>NUCLEOTIDE SEQUENCE [LARGE SCALE GENOMIC DNA]</scope>
    <source>
        <strain evidence="2 3">DSM 12936</strain>
    </source>
</reference>
<proteinExistence type="predicted"/>
<keyword evidence="1" id="KW-0472">Membrane</keyword>
<dbReference type="Proteomes" id="UP000758168">
    <property type="component" value="Unassembled WGS sequence"/>
</dbReference>
<evidence type="ECO:0000256" key="1">
    <source>
        <dbReference type="SAM" id="Phobius"/>
    </source>
</evidence>
<name>A0ABS4ZB64_9ACTN</name>
<dbReference type="EMBL" id="JAGIOB010000001">
    <property type="protein sequence ID" value="MBP2418291.1"/>
    <property type="molecule type" value="Genomic_DNA"/>
</dbReference>
<organism evidence="2 3">
    <name type="scientific">Microlunatus capsulatus</name>
    <dbReference type="NCBI Taxonomy" id="99117"/>
    <lineage>
        <taxon>Bacteria</taxon>
        <taxon>Bacillati</taxon>
        <taxon>Actinomycetota</taxon>
        <taxon>Actinomycetes</taxon>
        <taxon>Propionibacteriales</taxon>
        <taxon>Propionibacteriaceae</taxon>
        <taxon>Microlunatus</taxon>
    </lineage>
</organism>
<keyword evidence="3" id="KW-1185">Reference proteome</keyword>
<sequence length="111" mass="11328">MSTPVVRGPRRRAVVAHAVVVLVGLLVLLYPFTLGASPDVTCRGTTMRPGDVCAKAGDVGTQSYEQRAAAVRGARPVIAVGGLLLAGFGVVLLTGELRRPGTPEPTGPAAV</sequence>
<evidence type="ECO:0000313" key="2">
    <source>
        <dbReference type="EMBL" id="MBP2418291.1"/>
    </source>
</evidence>
<gene>
    <name evidence="2" type="ORF">JOF54_003213</name>
</gene>
<feature type="transmembrane region" description="Helical" evidence="1">
    <location>
        <begin position="73"/>
        <end position="93"/>
    </location>
</feature>
<protein>
    <submittedName>
        <fullName evidence="2">Uncharacterized protein</fullName>
    </submittedName>
</protein>
<dbReference type="RefSeq" id="WP_210057678.1">
    <property type="nucleotide sequence ID" value="NZ_BAAAMH010000010.1"/>
</dbReference>
<accession>A0ABS4ZB64</accession>
<evidence type="ECO:0000313" key="3">
    <source>
        <dbReference type="Proteomes" id="UP000758168"/>
    </source>
</evidence>